<dbReference type="InterPro" id="IPR051465">
    <property type="entry name" value="Cell_Envelope_Struct_Comp"/>
</dbReference>
<reference evidence="3 4" key="1">
    <citation type="submission" date="2016-11" db="EMBL/GenBank/DDBJ databases">
        <authorList>
            <person name="Jaros S."/>
            <person name="Januszkiewicz K."/>
            <person name="Wedrychowicz H."/>
        </authorList>
    </citation>
    <scope>NUCLEOTIDE SEQUENCE [LARGE SCALE GENOMIC DNA]</scope>
    <source>
        <strain evidence="3 4">Con a/3</strain>
    </source>
</reference>
<dbReference type="PROSITE" id="PS51272">
    <property type="entry name" value="SLH"/>
    <property type="match status" value="3"/>
</dbReference>
<evidence type="ECO:0000313" key="4">
    <source>
        <dbReference type="Proteomes" id="UP000188597"/>
    </source>
</evidence>
<dbReference type="AlphaFoldDB" id="A0A1V3GC83"/>
<feature type="signal peptide" evidence="1">
    <location>
        <begin position="1"/>
        <end position="24"/>
    </location>
</feature>
<comment type="caution">
    <text evidence="3">The sequence shown here is derived from an EMBL/GenBank/DDBJ whole genome shotgun (WGS) entry which is preliminary data.</text>
</comment>
<sequence length="364" mass="40926">MKKFIGGLLGAALLLSPLTTTVNAAEYKDPYDNYFPDDTWGHWAEADMLNMLQSDIVRGEKVENKKQGITYLYLKPDSNITRAEFVVMVVRALELQTTKAGKNFTDIQGHWAQNDINTASALNIVGGRTATTFDPYGKITRAEISAILVRAFDANVDFDKGQTKSFSDLKTTHWAYDDLVKAIRVGVLRGVTETTVSPNSYATRAQSAVMIKRSLGKEELKLPTLEQLKSLILTDEQDAVDATNAKNADELDALNEQNHYGMAHSLWGWNNDILRYAFEDQEDPYNVVQEIASEPTFTVKSLSTHFAEVTVDNLIMNYNVPNPDTNQTETMTEDQSGVYYLVKRDGVWKVYSTDYLAAYLYDEF</sequence>
<gene>
    <name evidence="3" type="ORF">UN64_04330</name>
</gene>
<feature type="domain" description="SLH" evidence="2">
    <location>
        <begin position="163"/>
        <end position="225"/>
    </location>
</feature>
<dbReference type="RefSeq" id="WP_077360043.1">
    <property type="nucleotide sequence ID" value="NZ_MQMF01000001.1"/>
</dbReference>
<dbReference type="InterPro" id="IPR001119">
    <property type="entry name" value="SLH_dom"/>
</dbReference>
<dbReference type="PANTHER" id="PTHR43308:SF5">
    <property type="entry name" value="S-LAYER PROTEIN _ PEPTIDOGLYCAN ENDO-BETA-N-ACETYLGLUCOSAMINIDASE"/>
    <property type="match status" value="1"/>
</dbReference>
<dbReference type="Pfam" id="PF00395">
    <property type="entry name" value="SLH"/>
    <property type="match status" value="2"/>
</dbReference>
<dbReference type="OrthoDB" id="174569at2"/>
<name>A0A1V3GC83_9BACL</name>
<dbReference type="EMBL" id="MQMF01000001">
    <property type="protein sequence ID" value="OOE14427.1"/>
    <property type="molecule type" value="Genomic_DNA"/>
</dbReference>
<proteinExistence type="predicted"/>
<evidence type="ECO:0000259" key="2">
    <source>
        <dbReference type="PROSITE" id="PS51272"/>
    </source>
</evidence>
<feature type="domain" description="SLH" evidence="2">
    <location>
        <begin position="99"/>
        <end position="162"/>
    </location>
</feature>
<accession>A0A1V3GC83</accession>
<dbReference type="Proteomes" id="UP000188597">
    <property type="component" value="Unassembled WGS sequence"/>
</dbReference>
<evidence type="ECO:0000256" key="1">
    <source>
        <dbReference type="SAM" id="SignalP"/>
    </source>
</evidence>
<dbReference type="PANTHER" id="PTHR43308">
    <property type="entry name" value="OUTER MEMBRANE PROTEIN ALPHA-RELATED"/>
    <property type="match status" value="1"/>
</dbReference>
<feature type="domain" description="SLH" evidence="2">
    <location>
        <begin position="31"/>
        <end position="98"/>
    </location>
</feature>
<feature type="chain" id="PRO_5013319383" description="SLH domain-containing protein" evidence="1">
    <location>
        <begin position="25"/>
        <end position="364"/>
    </location>
</feature>
<protein>
    <recommendedName>
        <fullName evidence="2">SLH domain-containing protein</fullName>
    </recommendedName>
</protein>
<keyword evidence="1" id="KW-0732">Signal</keyword>
<evidence type="ECO:0000313" key="3">
    <source>
        <dbReference type="EMBL" id="OOE14427.1"/>
    </source>
</evidence>
<organism evidence="3 4">
    <name type="scientific">Fictibacillus arsenicus</name>
    <dbReference type="NCBI Taxonomy" id="255247"/>
    <lineage>
        <taxon>Bacteria</taxon>
        <taxon>Bacillati</taxon>
        <taxon>Bacillota</taxon>
        <taxon>Bacilli</taxon>
        <taxon>Bacillales</taxon>
        <taxon>Fictibacillaceae</taxon>
        <taxon>Fictibacillus</taxon>
    </lineage>
</organism>